<dbReference type="PIRSF" id="PIRSF005719">
    <property type="entry name" value="SMC"/>
    <property type="match status" value="1"/>
</dbReference>
<protein>
    <recommendedName>
        <fullName evidence="3">RecF/RecN/SMC N-terminal domain-containing protein</fullName>
    </recommendedName>
</protein>
<comment type="caution">
    <text evidence="4">The sequence shown here is derived from an EMBL/GenBank/DDBJ whole genome shotgun (WGS) entry which is preliminary data.</text>
</comment>
<dbReference type="InterPro" id="IPR003395">
    <property type="entry name" value="RecF/RecN/SMC_N"/>
</dbReference>
<evidence type="ECO:0000256" key="2">
    <source>
        <dbReference type="SAM" id="Coils"/>
    </source>
</evidence>
<gene>
    <name evidence="4" type="ORF">COT93_03310</name>
</gene>
<feature type="domain" description="RecF/RecN/SMC N-terminal" evidence="3">
    <location>
        <begin position="2"/>
        <end position="897"/>
    </location>
</feature>
<dbReference type="EMBL" id="PFAL01000031">
    <property type="protein sequence ID" value="PIR95254.1"/>
    <property type="molecule type" value="Genomic_DNA"/>
</dbReference>
<dbReference type="Proteomes" id="UP000229972">
    <property type="component" value="Unassembled WGS sequence"/>
</dbReference>
<sequence length="909" mass="103395">MYLEKLELQGFKSFANKNKLIFSGLLDGQKRGLTAIVGPNGSGKSNVADAVRWALGEQSLKTLRGKKSEDVIFSGSDKKNQLGFAEVSLFLNNSEASKNKKIVEDGAKLEIAEESDLDVIISTYAEIVITRRLYRNGDSEYLLNGSRVRLSDIQMLLAKANFGQKTYSVIGQGMVENFLSSSAAERKDFFDEATGVKQFQIKRDSALNKLESGYENLQQVDMLLAEIKPRLKSLTRQVERLNKRSQLETELKTNQLAYYHKIWQEINSQLNNYNTHYLEREKIKIERDKKFDKLNEELDKIKITDHGRAAGAIQPQLQELYNIKNQLHKQAAKIQAELENHLEVQGKFDMSWLNAKQSELKIDLEKIEKELSSLGGGLSAGERDLEEKLRLINLDLSVANEKLKVASQEISNSPKREQTRTEINKIITDFLLELENISELEDLGVIKTRLQSAQQEFRSAMENFLTTENTEKLQIVKEIQTQIITLNEKRQAVFASLSEERSRQSAITERQKLWEAKKMELQRDLADIDNKIDKQSAPQDVQKIQTEKNNIEQKLIALNEDIKKLEADQSELNSAKEQEKSLIFDYQRQLQSLQSEINLLTTEMNDLKISATRQETKLEDLETNIRSDALSLSEIKNHETTEEIDAEQSAKKISYLKNQLDQIGGIDQEAEKEYHETKERFDFLSGQVADLDQTIKSLEEIIYELDNNIKNRFDSEFKIISEKFNTYFQILFSGGSAKISKLMTEDLVREEEEKNNGTTEKTIEVLTPEENSIKKEMDERFKKIKFLKKHNAVGLAGVEIQATPPGKKIQAVTMLSGGERALTAIALICAIISANPSPFVVLDEVDAALDEANSQRLAKILDDLSNQTQFIVITHNRACMRQASILYGVTMEDDGVSKLLSVNLDELKK</sequence>
<dbReference type="InterPro" id="IPR027417">
    <property type="entry name" value="P-loop_NTPase"/>
</dbReference>
<organism evidence="4 5">
    <name type="scientific">Candidatus Falkowbacteria bacterium CG10_big_fil_rev_8_21_14_0_10_37_18</name>
    <dbReference type="NCBI Taxonomy" id="1974562"/>
    <lineage>
        <taxon>Bacteria</taxon>
        <taxon>Candidatus Falkowiibacteriota</taxon>
    </lineage>
</organism>
<dbReference type="AlphaFoldDB" id="A0A2H0V819"/>
<dbReference type="GO" id="GO:0005524">
    <property type="term" value="F:ATP binding"/>
    <property type="evidence" value="ECO:0007669"/>
    <property type="project" value="InterPro"/>
</dbReference>
<dbReference type="PANTHER" id="PTHR43977">
    <property type="entry name" value="STRUCTURAL MAINTENANCE OF CHROMOSOMES PROTEIN 3"/>
    <property type="match status" value="1"/>
</dbReference>
<evidence type="ECO:0000256" key="1">
    <source>
        <dbReference type="ARBA" id="ARBA00023054"/>
    </source>
</evidence>
<dbReference type="Gene3D" id="3.40.50.300">
    <property type="entry name" value="P-loop containing nucleotide triphosphate hydrolases"/>
    <property type="match status" value="2"/>
</dbReference>
<dbReference type="GO" id="GO:0016887">
    <property type="term" value="F:ATP hydrolysis activity"/>
    <property type="evidence" value="ECO:0007669"/>
    <property type="project" value="InterPro"/>
</dbReference>
<evidence type="ECO:0000313" key="5">
    <source>
        <dbReference type="Proteomes" id="UP000229972"/>
    </source>
</evidence>
<evidence type="ECO:0000313" key="4">
    <source>
        <dbReference type="EMBL" id="PIR95254.1"/>
    </source>
</evidence>
<feature type="coiled-coil region" evidence="2">
    <location>
        <begin position="224"/>
        <end position="251"/>
    </location>
</feature>
<name>A0A2H0V819_9BACT</name>
<keyword evidence="1 2" id="KW-0175">Coiled coil</keyword>
<accession>A0A2H0V819</accession>
<feature type="coiled-coil region" evidence="2">
    <location>
        <begin position="511"/>
        <end position="624"/>
    </location>
</feature>
<reference evidence="5" key="1">
    <citation type="submission" date="2017-09" db="EMBL/GenBank/DDBJ databases">
        <title>Depth-based differentiation of microbial function through sediment-hosted aquifers and enrichment of novel symbionts in the deep terrestrial subsurface.</title>
        <authorList>
            <person name="Probst A.J."/>
            <person name="Ladd B."/>
            <person name="Jarett J.K."/>
            <person name="Geller-Mcgrath D.E."/>
            <person name="Sieber C.M.K."/>
            <person name="Emerson J.B."/>
            <person name="Anantharaman K."/>
            <person name="Thomas B.C."/>
            <person name="Malmstrom R."/>
            <person name="Stieglmeier M."/>
            <person name="Klingl A."/>
            <person name="Woyke T."/>
            <person name="Ryan C.M."/>
            <person name="Banfield J.F."/>
        </authorList>
    </citation>
    <scope>NUCLEOTIDE SEQUENCE [LARGE SCALE GENOMIC DNA]</scope>
</reference>
<evidence type="ECO:0000259" key="3">
    <source>
        <dbReference type="Pfam" id="PF02463"/>
    </source>
</evidence>
<dbReference type="InterPro" id="IPR024704">
    <property type="entry name" value="SMC"/>
</dbReference>
<dbReference type="Pfam" id="PF02463">
    <property type="entry name" value="SMC_N"/>
    <property type="match status" value="1"/>
</dbReference>
<dbReference type="SUPFAM" id="SSF52540">
    <property type="entry name" value="P-loop containing nucleoside triphosphate hydrolases"/>
    <property type="match status" value="2"/>
</dbReference>
<proteinExistence type="predicted"/>
<feature type="coiled-coil region" evidence="2">
    <location>
        <begin position="317"/>
        <end position="370"/>
    </location>
</feature>